<keyword evidence="2" id="KW-0697">Rotamase</keyword>
<evidence type="ECO:0000256" key="4">
    <source>
        <dbReference type="SAM" id="SignalP"/>
    </source>
</evidence>
<dbReference type="AlphaFoldDB" id="A0A250JM37"/>
<feature type="chain" id="PRO_5012060805" description="peptidylprolyl isomerase" evidence="4">
    <location>
        <begin position="22"/>
        <end position="206"/>
    </location>
</feature>
<dbReference type="InterPro" id="IPR029000">
    <property type="entry name" value="Cyclophilin-like_dom_sf"/>
</dbReference>
<dbReference type="InterPro" id="IPR002130">
    <property type="entry name" value="Cyclophilin-type_PPIase_dom"/>
</dbReference>
<dbReference type="GO" id="GO:0003755">
    <property type="term" value="F:peptidyl-prolyl cis-trans isomerase activity"/>
    <property type="evidence" value="ECO:0007669"/>
    <property type="project" value="UniProtKB-KW"/>
</dbReference>
<gene>
    <name evidence="6" type="ORF">CYFUS_009648</name>
</gene>
<evidence type="ECO:0000259" key="5">
    <source>
        <dbReference type="PROSITE" id="PS50072"/>
    </source>
</evidence>
<dbReference type="EC" id="5.2.1.8" evidence="1"/>
<evidence type="ECO:0000313" key="7">
    <source>
        <dbReference type="Proteomes" id="UP000217257"/>
    </source>
</evidence>
<dbReference type="RefSeq" id="WP_095991485.1">
    <property type="nucleotide sequence ID" value="NZ_CP022098.1"/>
</dbReference>
<dbReference type="PROSITE" id="PS50072">
    <property type="entry name" value="CSA_PPIASE_2"/>
    <property type="match status" value="1"/>
</dbReference>
<name>A0A250JM37_9BACT</name>
<dbReference type="Gene3D" id="2.40.100.10">
    <property type="entry name" value="Cyclophilin-like"/>
    <property type="match status" value="1"/>
</dbReference>
<evidence type="ECO:0000256" key="3">
    <source>
        <dbReference type="ARBA" id="ARBA00023235"/>
    </source>
</evidence>
<dbReference type="EMBL" id="CP022098">
    <property type="protein sequence ID" value="ATB44166.1"/>
    <property type="molecule type" value="Genomic_DNA"/>
</dbReference>
<dbReference type="CDD" id="cd00317">
    <property type="entry name" value="cyclophilin"/>
    <property type="match status" value="1"/>
</dbReference>
<keyword evidence="3 6" id="KW-0413">Isomerase</keyword>
<accession>A0A250JM37</accession>
<evidence type="ECO:0000256" key="1">
    <source>
        <dbReference type="ARBA" id="ARBA00013194"/>
    </source>
</evidence>
<dbReference type="InterPro" id="IPR044665">
    <property type="entry name" value="E_coli_cyclophilin_A-like"/>
</dbReference>
<keyword evidence="4" id="KW-0732">Signal</keyword>
<organism evidence="6 7">
    <name type="scientific">Cystobacter fuscus</name>
    <dbReference type="NCBI Taxonomy" id="43"/>
    <lineage>
        <taxon>Bacteria</taxon>
        <taxon>Pseudomonadati</taxon>
        <taxon>Myxococcota</taxon>
        <taxon>Myxococcia</taxon>
        <taxon>Myxococcales</taxon>
        <taxon>Cystobacterineae</taxon>
        <taxon>Archangiaceae</taxon>
        <taxon>Cystobacter</taxon>
    </lineage>
</organism>
<dbReference type="SUPFAM" id="SSF50891">
    <property type="entry name" value="Cyclophilin-like"/>
    <property type="match status" value="1"/>
</dbReference>
<proteinExistence type="predicted"/>
<dbReference type="Proteomes" id="UP000217257">
    <property type="component" value="Chromosome"/>
</dbReference>
<sequence length="206" mass="21937">MKSIVSSCCAVLVLLASASLADPPKKEKAPPAPAGKVNVVLRTEKGEIELELDEAHAPTTVRNFLGYVDSGLFKGGVFHRTVTPGNQPNNPVKIEVIQGGADPSRKAELRAPIALERTSVTGLRHKDGTVSMARDTPDSAVSDFFICIGDQPELDFGGKRNPDGQGFGAFGRVVRGMDVVRAIQQAPARGQQLTPSVKILEATRKK</sequence>
<reference evidence="6 7" key="1">
    <citation type="submission" date="2017-06" db="EMBL/GenBank/DDBJ databases">
        <title>Sequencing and comparative analysis of myxobacterial genomes.</title>
        <authorList>
            <person name="Rupp O."/>
            <person name="Goesmann A."/>
            <person name="Sogaard-Andersen L."/>
        </authorList>
    </citation>
    <scope>NUCLEOTIDE SEQUENCE [LARGE SCALE GENOMIC DNA]</scope>
    <source>
        <strain evidence="6 7">DSM 52655</strain>
    </source>
</reference>
<evidence type="ECO:0000256" key="2">
    <source>
        <dbReference type="ARBA" id="ARBA00023110"/>
    </source>
</evidence>
<evidence type="ECO:0000313" key="6">
    <source>
        <dbReference type="EMBL" id="ATB44166.1"/>
    </source>
</evidence>
<protein>
    <recommendedName>
        <fullName evidence="1">peptidylprolyl isomerase</fullName>
        <ecNumber evidence="1">5.2.1.8</ecNumber>
    </recommendedName>
</protein>
<dbReference type="KEGG" id="cfus:CYFUS_009648"/>
<feature type="domain" description="PPIase cyclophilin-type" evidence="5">
    <location>
        <begin position="46"/>
        <end position="200"/>
    </location>
</feature>
<dbReference type="Pfam" id="PF00160">
    <property type="entry name" value="Pro_isomerase"/>
    <property type="match status" value="1"/>
</dbReference>
<feature type="signal peptide" evidence="4">
    <location>
        <begin position="1"/>
        <end position="21"/>
    </location>
</feature>
<dbReference type="PANTHER" id="PTHR43246">
    <property type="entry name" value="PEPTIDYL-PROLYL CIS-TRANS ISOMERASE CYP38, CHLOROPLASTIC"/>
    <property type="match status" value="1"/>
</dbReference>